<feature type="domain" description="PAC" evidence="9">
    <location>
        <begin position="97"/>
        <end position="147"/>
    </location>
</feature>
<dbReference type="InterPro" id="IPR036890">
    <property type="entry name" value="HATPase_C_sf"/>
</dbReference>
<dbReference type="SMART" id="SM00388">
    <property type="entry name" value="HisKA"/>
    <property type="match status" value="1"/>
</dbReference>
<feature type="domain" description="Histidine kinase" evidence="7">
    <location>
        <begin position="158"/>
        <end position="350"/>
    </location>
</feature>
<dbReference type="InterPro" id="IPR050736">
    <property type="entry name" value="Sensor_HK_Regulatory"/>
</dbReference>
<evidence type="ECO:0000313" key="11">
    <source>
        <dbReference type="Proteomes" id="UP000011519"/>
    </source>
</evidence>
<comment type="catalytic activity">
    <reaction evidence="1">
        <text>ATP + protein L-histidine = ADP + protein N-phospho-L-histidine.</text>
        <dbReference type="EC" id="2.7.13.3"/>
    </reaction>
</comment>
<accession>M0AB99</accession>
<evidence type="ECO:0000259" key="9">
    <source>
        <dbReference type="PROSITE" id="PS50113"/>
    </source>
</evidence>
<evidence type="ECO:0000256" key="3">
    <source>
        <dbReference type="ARBA" id="ARBA00022553"/>
    </source>
</evidence>
<dbReference type="RefSeq" id="WP_006651478.1">
    <property type="nucleotide sequence ID" value="NZ_AOIM01000007.1"/>
</dbReference>
<gene>
    <name evidence="10" type="ORF">C483_01009</name>
</gene>
<evidence type="ECO:0000313" key="10">
    <source>
        <dbReference type="EMBL" id="ELY95681.1"/>
    </source>
</evidence>
<dbReference type="NCBIfam" id="TIGR00229">
    <property type="entry name" value="sensory_box"/>
    <property type="match status" value="1"/>
</dbReference>
<sequence length="350" mass="39821">MTGDDLSDYEYISDELSDIDDRFFRILVLNTSEGLLTIDKQSQILFANPAIEDILGYTPSELVGSSKLEIIPERLRPVHERQLAKYIDTGEQNINWDGMELPALHKDGHEVPVSISLREHEYEGTRLFTGVFQDISDRKEKENRLQEQNERLTEFASLLSHDLQNPVNIAQGYTTDLMTDLDRTELDEVMDALTRIQELHDDMLTLIKQENQAHCRERVSLADVATESWRWVNTENATLTITDDVRPVLADETQFKSLLENLFNNAVEHGGPNTTVEVGWLASDTGFYVEDDGVGIPEDERDSIFDHGYTTHRDGTGLGLSIVERVASAHDWEIELGENNDGARFEFHIE</sequence>
<dbReference type="CDD" id="cd00082">
    <property type="entry name" value="HisKA"/>
    <property type="match status" value="1"/>
</dbReference>
<dbReference type="EMBL" id="AOIM01000007">
    <property type="protein sequence ID" value="ELY95681.1"/>
    <property type="molecule type" value="Genomic_DNA"/>
</dbReference>
<keyword evidence="3" id="KW-0597">Phosphoprotein</keyword>
<dbReference type="Proteomes" id="UP000011519">
    <property type="component" value="Unassembled WGS sequence"/>
</dbReference>
<dbReference type="Pfam" id="PF00512">
    <property type="entry name" value="HisKA"/>
    <property type="match status" value="1"/>
</dbReference>
<dbReference type="PROSITE" id="PS50113">
    <property type="entry name" value="PAC"/>
    <property type="match status" value="1"/>
</dbReference>
<dbReference type="CDD" id="cd00130">
    <property type="entry name" value="PAS"/>
    <property type="match status" value="1"/>
</dbReference>
<organism evidence="10 11">
    <name type="scientific">Natrialba hulunbeirensis JCM 10989</name>
    <dbReference type="NCBI Taxonomy" id="1227493"/>
    <lineage>
        <taxon>Archaea</taxon>
        <taxon>Methanobacteriati</taxon>
        <taxon>Methanobacteriota</taxon>
        <taxon>Stenosarchaea group</taxon>
        <taxon>Halobacteria</taxon>
        <taxon>Halobacteriales</taxon>
        <taxon>Natrialbaceae</taxon>
        <taxon>Natrialba</taxon>
    </lineage>
</organism>
<dbReference type="OrthoDB" id="8127at2157"/>
<dbReference type="PANTHER" id="PTHR43711:SF1">
    <property type="entry name" value="HISTIDINE KINASE 1"/>
    <property type="match status" value="1"/>
</dbReference>
<dbReference type="SMART" id="SM00091">
    <property type="entry name" value="PAS"/>
    <property type="match status" value="1"/>
</dbReference>
<dbReference type="InterPro" id="IPR003594">
    <property type="entry name" value="HATPase_dom"/>
</dbReference>
<dbReference type="GO" id="GO:0000155">
    <property type="term" value="F:phosphorelay sensor kinase activity"/>
    <property type="evidence" value="ECO:0007669"/>
    <property type="project" value="InterPro"/>
</dbReference>
<evidence type="ECO:0000256" key="6">
    <source>
        <dbReference type="ARBA" id="ARBA00023012"/>
    </source>
</evidence>
<dbReference type="PROSITE" id="PS50112">
    <property type="entry name" value="PAS"/>
    <property type="match status" value="1"/>
</dbReference>
<dbReference type="InterPro" id="IPR003661">
    <property type="entry name" value="HisK_dim/P_dom"/>
</dbReference>
<keyword evidence="4" id="KW-0808">Transferase</keyword>
<feature type="domain" description="PAS" evidence="8">
    <location>
        <begin position="20"/>
        <end position="90"/>
    </location>
</feature>
<dbReference type="Gene3D" id="3.30.450.20">
    <property type="entry name" value="PAS domain"/>
    <property type="match status" value="1"/>
</dbReference>
<comment type="caution">
    <text evidence="10">The sequence shown here is derived from an EMBL/GenBank/DDBJ whole genome shotgun (WGS) entry which is preliminary data.</text>
</comment>
<dbReference type="Pfam" id="PF08448">
    <property type="entry name" value="PAS_4"/>
    <property type="match status" value="1"/>
</dbReference>
<dbReference type="InterPro" id="IPR013656">
    <property type="entry name" value="PAS_4"/>
</dbReference>
<dbReference type="STRING" id="1227493.C483_01009"/>
<evidence type="ECO:0000256" key="2">
    <source>
        <dbReference type="ARBA" id="ARBA00012438"/>
    </source>
</evidence>
<evidence type="ECO:0000256" key="4">
    <source>
        <dbReference type="ARBA" id="ARBA00022679"/>
    </source>
</evidence>
<dbReference type="SMART" id="SM00387">
    <property type="entry name" value="HATPase_c"/>
    <property type="match status" value="1"/>
</dbReference>
<keyword evidence="5 10" id="KW-0418">Kinase</keyword>
<evidence type="ECO:0000259" key="7">
    <source>
        <dbReference type="PROSITE" id="PS50109"/>
    </source>
</evidence>
<dbReference type="Gene3D" id="1.10.287.130">
    <property type="match status" value="1"/>
</dbReference>
<dbReference type="SUPFAM" id="SSF47384">
    <property type="entry name" value="Homodimeric domain of signal transducing histidine kinase"/>
    <property type="match status" value="1"/>
</dbReference>
<dbReference type="PRINTS" id="PR00344">
    <property type="entry name" value="BCTRLSENSOR"/>
</dbReference>
<dbReference type="InterPro" id="IPR004358">
    <property type="entry name" value="Sig_transdc_His_kin-like_C"/>
</dbReference>
<evidence type="ECO:0000256" key="1">
    <source>
        <dbReference type="ARBA" id="ARBA00000085"/>
    </source>
</evidence>
<dbReference type="InterPro" id="IPR036097">
    <property type="entry name" value="HisK_dim/P_sf"/>
</dbReference>
<keyword evidence="11" id="KW-1185">Reference proteome</keyword>
<dbReference type="InterPro" id="IPR000014">
    <property type="entry name" value="PAS"/>
</dbReference>
<evidence type="ECO:0000259" key="8">
    <source>
        <dbReference type="PROSITE" id="PS50112"/>
    </source>
</evidence>
<name>M0AB99_9EURY</name>
<proteinExistence type="predicted"/>
<dbReference type="SUPFAM" id="SSF55874">
    <property type="entry name" value="ATPase domain of HSP90 chaperone/DNA topoisomerase II/histidine kinase"/>
    <property type="match status" value="1"/>
</dbReference>
<dbReference type="PANTHER" id="PTHR43711">
    <property type="entry name" value="TWO-COMPONENT HISTIDINE KINASE"/>
    <property type="match status" value="1"/>
</dbReference>
<evidence type="ECO:0000256" key="5">
    <source>
        <dbReference type="ARBA" id="ARBA00022777"/>
    </source>
</evidence>
<dbReference type="SUPFAM" id="SSF55785">
    <property type="entry name" value="PYP-like sensor domain (PAS domain)"/>
    <property type="match status" value="1"/>
</dbReference>
<dbReference type="AlphaFoldDB" id="M0AB99"/>
<dbReference type="EC" id="2.7.13.3" evidence="2"/>
<dbReference type="PROSITE" id="PS50109">
    <property type="entry name" value="HIS_KIN"/>
    <property type="match status" value="1"/>
</dbReference>
<dbReference type="InterPro" id="IPR035965">
    <property type="entry name" value="PAS-like_dom_sf"/>
</dbReference>
<dbReference type="Gene3D" id="3.30.565.10">
    <property type="entry name" value="Histidine kinase-like ATPase, C-terminal domain"/>
    <property type="match status" value="1"/>
</dbReference>
<keyword evidence="6" id="KW-0902">Two-component regulatory system</keyword>
<protein>
    <recommendedName>
        <fullName evidence="2">histidine kinase</fullName>
        <ecNumber evidence="2">2.7.13.3</ecNumber>
    </recommendedName>
</protein>
<dbReference type="CDD" id="cd00075">
    <property type="entry name" value="HATPase"/>
    <property type="match status" value="1"/>
</dbReference>
<reference evidence="10 11" key="1">
    <citation type="journal article" date="2014" name="PLoS Genet.">
        <title>Phylogenetically driven sequencing of extremely halophilic archaea reveals strategies for static and dynamic osmo-response.</title>
        <authorList>
            <person name="Becker E.A."/>
            <person name="Seitzer P.M."/>
            <person name="Tritt A."/>
            <person name="Larsen D."/>
            <person name="Krusor M."/>
            <person name="Yao A.I."/>
            <person name="Wu D."/>
            <person name="Madern D."/>
            <person name="Eisen J.A."/>
            <person name="Darling A.E."/>
            <person name="Facciotti M.T."/>
        </authorList>
    </citation>
    <scope>NUCLEOTIDE SEQUENCE [LARGE SCALE GENOMIC DNA]</scope>
    <source>
        <strain evidence="10 11">JCM 10989</strain>
    </source>
</reference>
<dbReference type="InterPro" id="IPR005467">
    <property type="entry name" value="His_kinase_dom"/>
</dbReference>
<dbReference type="InterPro" id="IPR000700">
    <property type="entry name" value="PAS-assoc_C"/>
</dbReference>
<dbReference type="PATRIC" id="fig|1227493.4.peg.184"/>
<dbReference type="Pfam" id="PF02518">
    <property type="entry name" value="HATPase_c"/>
    <property type="match status" value="1"/>
</dbReference>